<dbReference type="InParanoid" id="C4R1C5"/>
<protein>
    <submittedName>
        <fullName evidence="2">Uncharacterized protein</fullName>
    </submittedName>
</protein>
<dbReference type="AlphaFoldDB" id="C4R1C5"/>
<evidence type="ECO:0000313" key="2">
    <source>
        <dbReference type="EMBL" id="CAY69299.1"/>
    </source>
</evidence>
<gene>
    <name evidence="2" type="ordered locus">PAS_chr2-1_0654</name>
</gene>
<dbReference type="EMBL" id="FN392320">
    <property type="protein sequence ID" value="CAY69299.1"/>
    <property type="molecule type" value="Genomic_DNA"/>
</dbReference>
<dbReference type="OrthoDB" id="8603363at2759"/>
<organism evidence="2 3">
    <name type="scientific">Komagataella phaffii (strain GS115 / ATCC 20864)</name>
    <name type="common">Yeast</name>
    <name type="synonym">Pichia pastoris</name>
    <dbReference type="NCBI Taxonomy" id="644223"/>
    <lineage>
        <taxon>Eukaryota</taxon>
        <taxon>Fungi</taxon>
        <taxon>Dikarya</taxon>
        <taxon>Ascomycota</taxon>
        <taxon>Saccharomycotina</taxon>
        <taxon>Pichiomycetes</taxon>
        <taxon>Pichiales</taxon>
        <taxon>Pichiaceae</taxon>
        <taxon>Komagataella</taxon>
    </lineage>
</organism>
<dbReference type="HOGENOM" id="CLU_894616_0_0_1"/>
<feature type="compositionally biased region" description="Polar residues" evidence="1">
    <location>
        <begin position="81"/>
        <end position="98"/>
    </location>
</feature>
<accession>C4R1C5</accession>
<dbReference type="GeneID" id="8199268"/>
<feature type="region of interest" description="Disordered" evidence="1">
    <location>
        <begin position="75"/>
        <end position="98"/>
    </location>
</feature>
<evidence type="ECO:0000256" key="1">
    <source>
        <dbReference type="SAM" id="MobiDB-lite"/>
    </source>
</evidence>
<evidence type="ECO:0000313" key="3">
    <source>
        <dbReference type="Proteomes" id="UP000000314"/>
    </source>
</evidence>
<name>C4R1C5_KOMPG</name>
<dbReference type="KEGG" id="ppa:PAS_chr2-1_0654"/>
<proteinExistence type="predicted"/>
<dbReference type="Proteomes" id="UP000000314">
    <property type="component" value="Chromosome 2"/>
</dbReference>
<reference evidence="2 3" key="1">
    <citation type="journal article" date="2009" name="Nat. Biotechnol.">
        <title>Genome sequence of the recombinant protein production host Pichia pastoris.</title>
        <authorList>
            <person name="De Schutter K."/>
            <person name="Lin Y.C."/>
            <person name="Tiels P."/>
            <person name="Van Hecke A."/>
            <person name="Glinka S."/>
            <person name="Weber-Lehmann J."/>
            <person name="Rouze P."/>
            <person name="Van de Peer Y."/>
            <person name="Callewaert N."/>
        </authorList>
    </citation>
    <scope>NUCLEOTIDE SEQUENCE [LARGE SCALE GENOMIC DNA]</scope>
    <source>
        <strain evidence="3">GS115 / ATCC 20864</strain>
    </source>
</reference>
<dbReference type="RefSeq" id="XP_002491579.1">
    <property type="nucleotide sequence ID" value="XM_002491534.1"/>
</dbReference>
<sequence length="311" mass="35601">MNSDSFLSILRRKSLSNPSVVDGEEYCNTNTLKDLECGENSLRSVPSCETTGRSTLFHRVGSFRRKMSHITRKNDQENKTVDNTASNKSEQCGSQSSGDELNLRSIALLSKPTFEILLSKDDRTIYEAQRDSIMDKMDNPPLVYEWEVFERVQDAQLEKTDTFIYYNQVKKFISSRKDSAFMLDSTYKLLILRKGLSPVLCKFHDNVVSQIFFRIHIKNRCDILFEQVCLMLVRNYLNKLSSIQIVGLTWVVKLSGNYSLVSFLLNKPIPCKDEVETICTTIRDSLNENIKNCVNELMIIDGGHNTIIHGP</sequence>
<keyword evidence="3" id="KW-1185">Reference proteome</keyword>